<feature type="compositionally biased region" description="Low complexity" evidence="1">
    <location>
        <begin position="114"/>
        <end position="128"/>
    </location>
</feature>
<evidence type="ECO:0000313" key="2">
    <source>
        <dbReference type="EMBL" id="KAL3537569.1"/>
    </source>
</evidence>
<proteinExistence type="predicted"/>
<reference evidence="2 3" key="1">
    <citation type="submission" date="2024-11" db="EMBL/GenBank/DDBJ databases">
        <title>A near-complete genome assembly of Cinchona calisaya.</title>
        <authorList>
            <person name="Lian D.C."/>
            <person name="Zhao X.W."/>
            <person name="Wei L."/>
        </authorList>
    </citation>
    <scope>NUCLEOTIDE SEQUENCE [LARGE SCALE GENOMIC DNA]</scope>
    <source>
        <tissue evidence="2">Nenye</tissue>
    </source>
</reference>
<feature type="region of interest" description="Disordered" evidence="1">
    <location>
        <begin position="156"/>
        <end position="214"/>
    </location>
</feature>
<name>A0ABD3B244_9GENT</name>
<feature type="region of interest" description="Disordered" evidence="1">
    <location>
        <begin position="109"/>
        <end position="133"/>
    </location>
</feature>
<protein>
    <recommendedName>
        <fullName evidence="4">Transposase</fullName>
    </recommendedName>
</protein>
<feature type="compositionally biased region" description="Basic and acidic residues" evidence="1">
    <location>
        <begin position="169"/>
        <end position="185"/>
    </location>
</feature>
<gene>
    <name evidence="2" type="ORF">ACH5RR_000935</name>
</gene>
<evidence type="ECO:0000256" key="1">
    <source>
        <dbReference type="SAM" id="MobiDB-lite"/>
    </source>
</evidence>
<comment type="caution">
    <text evidence="2">The sequence shown here is derived from an EMBL/GenBank/DDBJ whole genome shotgun (WGS) entry which is preliminary data.</text>
</comment>
<accession>A0ABD3B244</accession>
<dbReference type="PANTHER" id="PTHR31973:SF187">
    <property type="entry name" value="MUTATOR TRANSPOSASE MUDRA PROTEIN"/>
    <property type="match status" value="1"/>
</dbReference>
<feature type="compositionally biased region" description="Gly residues" evidence="1">
    <location>
        <begin position="10"/>
        <end position="20"/>
    </location>
</feature>
<keyword evidence="3" id="KW-1185">Reference proteome</keyword>
<dbReference type="Proteomes" id="UP001630127">
    <property type="component" value="Unassembled WGS sequence"/>
</dbReference>
<feature type="region of interest" description="Disordered" evidence="1">
    <location>
        <begin position="1"/>
        <end position="29"/>
    </location>
</feature>
<evidence type="ECO:0008006" key="4">
    <source>
        <dbReference type="Google" id="ProtNLM"/>
    </source>
</evidence>
<dbReference type="EMBL" id="JBJUIK010000001">
    <property type="protein sequence ID" value="KAL3537569.1"/>
    <property type="molecule type" value="Genomic_DNA"/>
</dbReference>
<organism evidence="2 3">
    <name type="scientific">Cinchona calisaya</name>
    <dbReference type="NCBI Taxonomy" id="153742"/>
    <lineage>
        <taxon>Eukaryota</taxon>
        <taxon>Viridiplantae</taxon>
        <taxon>Streptophyta</taxon>
        <taxon>Embryophyta</taxon>
        <taxon>Tracheophyta</taxon>
        <taxon>Spermatophyta</taxon>
        <taxon>Magnoliopsida</taxon>
        <taxon>eudicotyledons</taxon>
        <taxon>Gunneridae</taxon>
        <taxon>Pentapetalae</taxon>
        <taxon>asterids</taxon>
        <taxon>lamiids</taxon>
        <taxon>Gentianales</taxon>
        <taxon>Rubiaceae</taxon>
        <taxon>Cinchonoideae</taxon>
        <taxon>Cinchoneae</taxon>
        <taxon>Cinchona</taxon>
    </lineage>
</organism>
<dbReference type="PANTHER" id="PTHR31973">
    <property type="entry name" value="POLYPROTEIN, PUTATIVE-RELATED"/>
    <property type="match status" value="1"/>
</dbReference>
<sequence>MTKTDVNGETNGGDVNGGTTEGSEVLEGGINSGAPVRLICMGANEADVDGNSFMSDFEGHYTSEDGGSCDEKEFEGYSNFCRDDYMDYGKPPLESQVLDEEQGEAQEVASNQGAAQEAASNQDAAQEATSNQGTGAEFECAGAGIVGSSGDEFERSYAAGSTGAKQKRAHTEDKHVEPDSVDHLLSDPQRWELNSNPGSSDDEEQSTYTNFRGDRDMTNSTFRLGIKFVNKQEFKESLKGLTDTTVEVMYTLFREPGCNPRFMRFYCALGPLKKGFKTGCRPILSLDGCHTKGPYPSQRLTAIGVDPNNGW</sequence>
<evidence type="ECO:0000313" key="3">
    <source>
        <dbReference type="Proteomes" id="UP001630127"/>
    </source>
</evidence>
<dbReference type="AlphaFoldDB" id="A0ABD3B244"/>